<reference evidence="3 4" key="1">
    <citation type="journal article" date="2019" name="Emerg. Microbes Infect.">
        <title>Comprehensive subspecies identification of 175 nontuberculous mycobacteria species based on 7547 genomic profiles.</title>
        <authorList>
            <person name="Matsumoto Y."/>
            <person name="Kinjo T."/>
            <person name="Motooka D."/>
            <person name="Nabeya D."/>
            <person name="Jung N."/>
            <person name="Uechi K."/>
            <person name="Horii T."/>
            <person name="Iida T."/>
            <person name="Fujita J."/>
            <person name="Nakamura S."/>
        </authorList>
    </citation>
    <scope>NUCLEOTIDE SEQUENCE [LARGE SCALE GENOMIC DNA]</scope>
    <source>
        <strain evidence="3 4">JCM 13574</strain>
    </source>
</reference>
<dbReference type="InterPro" id="IPR017517">
    <property type="entry name" value="Maleyloyr_isom"/>
</dbReference>
<dbReference type="InterPro" id="IPR034660">
    <property type="entry name" value="DinB/YfiT-like"/>
</dbReference>
<dbReference type="EMBL" id="AP022610">
    <property type="protein sequence ID" value="BBZ26383.1"/>
    <property type="molecule type" value="Genomic_DNA"/>
</dbReference>
<dbReference type="InterPro" id="IPR024344">
    <property type="entry name" value="MDMPI_metal-binding"/>
</dbReference>
<dbReference type="Pfam" id="PF11716">
    <property type="entry name" value="MDMPI_N"/>
    <property type="match status" value="1"/>
</dbReference>
<dbReference type="Gene3D" id="1.20.120.450">
    <property type="entry name" value="dinb family like domain"/>
    <property type="match status" value="1"/>
</dbReference>
<dbReference type="GO" id="GO:0005886">
    <property type="term" value="C:plasma membrane"/>
    <property type="evidence" value="ECO:0007669"/>
    <property type="project" value="TreeGrafter"/>
</dbReference>
<feature type="domain" description="Mycothiol-dependent maleylpyruvate isomerase metal-binding" evidence="2">
    <location>
        <begin position="9"/>
        <end position="129"/>
    </location>
</feature>
<dbReference type="NCBIfam" id="TIGR03083">
    <property type="entry name" value="maleylpyruvate isomerase family mycothiol-dependent enzyme"/>
    <property type="match status" value="1"/>
</dbReference>
<sequence length="245" mass="26990">MDFRATLLGETRAFGDAIRRADPNTPVPSCPGWTITQLMKHLGRGHRWSAQIIADRRLEPIDPREVRDGKPPADVDGALEWLDQSAQAVIDAVERVGAETRVWTFVGPRPAGWWVRRRVHEATVHRADAVLALGGDLEMDSELAADGVSEWIDLALTSAKPADPPLRSGQTLHLHAHDDGLGPTGEWTITNDDEGLQWSHAHGKGDAAVRGRAVDLLLALSRRSNDVEVLGDAEVWEHWLRSTPF</sequence>
<evidence type="ECO:0000259" key="2">
    <source>
        <dbReference type="Pfam" id="PF11716"/>
    </source>
</evidence>
<dbReference type="RefSeq" id="WP_163732516.1">
    <property type="nucleotide sequence ID" value="NZ_AP022610.1"/>
</dbReference>
<protein>
    <recommendedName>
        <fullName evidence="5">Maleylpyruvate isomerase family mycothiol-dependent enzyme</fullName>
    </recommendedName>
</protein>
<evidence type="ECO:0008006" key="5">
    <source>
        <dbReference type="Google" id="ProtNLM"/>
    </source>
</evidence>
<dbReference type="GO" id="GO:0046872">
    <property type="term" value="F:metal ion binding"/>
    <property type="evidence" value="ECO:0007669"/>
    <property type="project" value="InterPro"/>
</dbReference>
<name>A0A7I7XBS5_9MYCO</name>
<gene>
    <name evidence="3" type="ORF">MMAD_06780</name>
</gene>
<dbReference type="Pfam" id="PF07398">
    <property type="entry name" value="MDMPI_C"/>
    <property type="match status" value="1"/>
</dbReference>
<dbReference type="SUPFAM" id="SSF109854">
    <property type="entry name" value="DinB/YfiT-like putative metalloenzymes"/>
    <property type="match status" value="1"/>
</dbReference>
<dbReference type="PANTHER" id="PTHR40758">
    <property type="entry name" value="CONSERVED PROTEIN"/>
    <property type="match status" value="1"/>
</dbReference>
<evidence type="ECO:0000313" key="4">
    <source>
        <dbReference type="Proteomes" id="UP000466517"/>
    </source>
</evidence>
<feature type="domain" description="MDMPI C-terminal" evidence="1">
    <location>
        <begin position="142"/>
        <end position="237"/>
    </location>
</feature>
<proteinExistence type="predicted"/>
<evidence type="ECO:0000259" key="1">
    <source>
        <dbReference type="Pfam" id="PF07398"/>
    </source>
</evidence>
<keyword evidence="4" id="KW-1185">Reference proteome</keyword>
<dbReference type="KEGG" id="mmag:MMAD_06780"/>
<dbReference type="AlphaFoldDB" id="A0A7I7XBS5"/>
<organism evidence="3 4">
    <name type="scientific">Mycolicibacterium madagascariense</name>
    <dbReference type="NCBI Taxonomy" id="212765"/>
    <lineage>
        <taxon>Bacteria</taxon>
        <taxon>Bacillati</taxon>
        <taxon>Actinomycetota</taxon>
        <taxon>Actinomycetes</taxon>
        <taxon>Mycobacteriales</taxon>
        <taxon>Mycobacteriaceae</taxon>
        <taxon>Mycolicibacterium</taxon>
    </lineage>
</organism>
<accession>A0A7I7XBS5</accession>
<dbReference type="Proteomes" id="UP000466517">
    <property type="component" value="Chromosome"/>
</dbReference>
<dbReference type="InterPro" id="IPR010872">
    <property type="entry name" value="MDMPI_C-term_domain"/>
</dbReference>
<dbReference type="PANTHER" id="PTHR40758:SF1">
    <property type="entry name" value="CONSERVED PROTEIN"/>
    <property type="match status" value="1"/>
</dbReference>
<evidence type="ECO:0000313" key="3">
    <source>
        <dbReference type="EMBL" id="BBZ26383.1"/>
    </source>
</evidence>